<dbReference type="InterPro" id="IPR033714">
    <property type="entry name" value="tRNA_bind_bactPheRS"/>
</dbReference>
<feature type="non-terminal residue" evidence="4">
    <location>
        <position position="267"/>
    </location>
</feature>
<evidence type="ECO:0000256" key="1">
    <source>
        <dbReference type="ARBA" id="ARBA00022555"/>
    </source>
</evidence>
<organism evidence="4">
    <name type="scientific">marine sediment metagenome</name>
    <dbReference type="NCBI Taxonomy" id="412755"/>
    <lineage>
        <taxon>unclassified sequences</taxon>
        <taxon>metagenomes</taxon>
        <taxon>ecological metagenomes</taxon>
    </lineage>
</organism>
<proteinExistence type="predicted"/>
<dbReference type="EMBL" id="LAZR01011741">
    <property type="protein sequence ID" value="KKM60095.1"/>
    <property type="molecule type" value="Genomic_DNA"/>
</dbReference>
<evidence type="ECO:0000313" key="4">
    <source>
        <dbReference type="EMBL" id="KKM60095.1"/>
    </source>
</evidence>
<dbReference type="GO" id="GO:0000049">
    <property type="term" value="F:tRNA binding"/>
    <property type="evidence" value="ECO:0007669"/>
    <property type="project" value="UniProtKB-KW"/>
</dbReference>
<dbReference type="AlphaFoldDB" id="A0A0F9L804"/>
<dbReference type="Gene3D" id="3.30.56.10">
    <property type="match status" value="1"/>
</dbReference>
<dbReference type="SUPFAM" id="SSF50249">
    <property type="entry name" value="Nucleic acid-binding proteins"/>
    <property type="match status" value="1"/>
</dbReference>
<name>A0A0F9L804_9ZZZZ</name>
<dbReference type="InterPro" id="IPR002547">
    <property type="entry name" value="tRNA-bd_dom"/>
</dbReference>
<keyword evidence="2" id="KW-0694">RNA-binding</keyword>
<comment type="caution">
    <text evidence="4">The sequence shown here is derived from an EMBL/GenBank/DDBJ whole genome shotgun (WGS) entry which is preliminary data.</text>
</comment>
<dbReference type="PROSITE" id="PS50886">
    <property type="entry name" value="TRBD"/>
    <property type="match status" value="1"/>
</dbReference>
<dbReference type="Gene3D" id="2.40.50.140">
    <property type="entry name" value="Nucleic acid-binding proteins"/>
    <property type="match status" value="1"/>
</dbReference>
<gene>
    <name evidence="4" type="ORF">LCGC14_1545290</name>
</gene>
<accession>A0A0F9L804</accession>
<dbReference type="InterPro" id="IPR012340">
    <property type="entry name" value="NA-bd_OB-fold"/>
</dbReference>
<evidence type="ECO:0000256" key="2">
    <source>
        <dbReference type="ARBA" id="ARBA00022884"/>
    </source>
</evidence>
<feature type="domain" description="TRNA-binding" evidence="3">
    <location>
        <begin position="44"/>
        <end position="156"/>
    </location>
</feature>
<evidence type="ECO:0000259" key="3">
    <source>
        <dbReference type="PROSITE" id="PS50886"/>
    </source>
</evidence>
<keyword evidence="1" id="KW-0820">tRNA-binding</keyword>
<sequence>MYFKNMRITLSLLKEFLDIKQDPKDIAHLFTSAGIEVDKIENEKPSFTNVFSVKVLDVQKHPKADNLVIAKVTDGNQNFQVVCGAKNCRKDLITAFAKIRATLTDEKGNTFKVNKAKLRDVESFGMLCSANELKLSLEKDQILELDIDFEIGKDLSILADPTFEISLTPNLGHLMSAIGLAREHAVKTIDHMMYDPKGQKALINNAEIFGAYFLGDIVINGLIGVVGPMLKSIGRNFIGWGRHQAFFKGVTEADLEKIFKQMTTAQD</sequence>
<reference evidence="4" key="1">
    <citation type="journal article" date="2015" name="Nature">
        <title>Complex archaea that bridge the gap between prokaryotes and eukaryotes.</title>
        <authorList>
            <person name="Spang A."/>
            <person name="Saw J.H."/>
            <person name="Jorgensen S.L."/>
            <person name="Zaremba-Niedzwiedzka K."/>
            <person name="Martijn J."/>
            <person name="Lind A.E."/>
            <person name="van Eijk R."/>
            <person name="Schleper C."/>
            <person name="Guy L."/>
            <person name="Ettema T.J."/>
        </authorList>
    </citation>
    <scope>NUCLEOTIDE SEQUENCE</scope>
</reference>
<dbReference type="CDD" id="cd02796">
    <property type="entry name" value="tRNA_bind_bactPheRS"/>
    <property type="match status" value="1"/>
</dbReference>
<protein>
    <recommendedName>
        <fullName evidence="3">tRNA-binding domain-containing protein</fullName>
    </recommendedName>
</protein>
<dbReference type="Pfam" id="PF01588">
    <property type="entry name" value="tRNA_bind"/>
    <property type="match status" value="1"/>
</dbReference>